<dbReference type="AlphaFoldDB" id="A0A9D4TPW2"/>
<proteinExistence type="predicted"/>
<dbReference type="OrthoDB" id="513944at2759"/>
<evidence type="ECO:0000313" key="2">
    <source>
        <dbReference type="Proteomes" id="UP001055712"/>
    </source>
</evidence>
<accession>A0A9D4TPW2</accession>
<sequence length="161" mass="17187">MYTDGKGTKLSTTFAAGGYSGKATFIRAVQLTRGSLGASATLVKVNNRWVLKVLANGRPVAASQTVNLGGNIVVKVTRAQNGRPVEVVITTPYLSIRVAQRARYYSPNVVDTRYGEWLDVYLTVLRPLPLPVGGLLGEEHPLPPAVLLQSPALMPSTDANA</sequence>
<comment type="caution">
    <text evidence="1">The sequence shown here is derived from an EMBL/GenBank/DDBJ whole genome shotgun (WGS) entry which is preliminary data.</text>
</comment>
<dbReference type="Proteomes" id="UP001055712">
    <property type="component" value="Unassembled WGS sequence"/>
</dbReference>
<name>A0A9D4TPW2_CHLVU</name>
<gene>
    <name evidence="1" type="ORF">D9Q98_004582</name>
</gene>
<keyword evidence="2" id="KW-1185">Reference proteome</keyword>
<reference evidence="1" key="2">
    <citation type="submission" date="2020-11" db="EMBL/GenBank/DDBJ databases">
        <authorList>
            <person name="Cecchin M."/>
            <person name="Marcolungo L."/>
            <person name="Rossato M."/>
            <person name="Girolomoni L."/>
            <person name="Cosentino E."/>
            <person name="Cuine S."/>
            <person name="Li-Beisson Y."/>
            <person name="Delledonne M."/>
            <person name="Ballottari M."/>
        </authorList>
    </citation>
    <scope>NUCLEOTIDE SEQUENCE</scope>
    <source>
        <strain evidence="1">211/11P</strain>
        <tissue evidence="1">Whole cell</tissue>
    </source>
</reference>
<reference evidence="1" key="1">
    <citation type="journal article" date="2019" name="Plant J.">
        <title>Chlorella vulgaris genome assembly and annotation reveals the molecular basis for metabolic acclimation to high light conditions.</title>
        <authorList>
            <person name="Cecchin M."/>
            <person name="Marcolungo L."/>
            <person name="Rossato M."/>
            <person name="Girolomoni L."/>
            <person name="Cosentino E."/>
            <person name="Cuine S."/>
            <person name="Li-Beisson Y."/>
            <person name="Delledonne M."/>
            <person name="Ballottari M."/>
        </authorList>
    </citation>
    <scope>NUCLEOTIDE SEQUENCE</scope>
    <source>
        <strain evidence="1">211/11P</strain>
    </source>
</reference>
<organism evidence="1 2">
    <name type="scientific">Chlorella vulgaris</name>
    <name type="common">Green alga</name>
    <dbReference type="NCBI Taxonomy" id="3077"/>
    <lineage>
        <taxon>Eukaryota</taxon>
        <taxon>Viridiplantae</taxon>
        <taxon>Chlorophyta</taxon>
        <taxon>core chlorophytes</taxon>
        <taxon>Trebouxiophyceae</taxon>
        <taxon>Chlorellales</taxon>
        <taxon>Chlorellaceae</taxon>
        <taxon>Chlorella clade</taxon>
        <taxon>Chlorella</taxon>
    </lineage>
</organism>
<protein>
    <submittedName>
        <fullName evidence="1">Uncharacterized protein</fullName>
    </submittedName>
</protein>
<evidence type="ECO:0000313" key="1">
    <source>
        <dbReference type="EMBL" id="KAI3431532.1"/>
    </source>
</evidence>
<dbReference type="EMBL" id="SIDB01000006">
    <property type="protein sequence ID" value="KAI3431532.1"/>
    <property type="molecule type" value="Genomic_DNA"/>
</dbReference>